<accession>A0ABN5VBX7</accession>
<reference evidence="1 2" key="2">
    <citation type="journal article" date="2023" name="ChemBioChem">
        <title>Acyltransferase Domain Exchange between Two Independent Type I Polyketide Synthases in the Same Producer Strain of Macrolide Antibiotics.</title>
        <authorList>
            <person name="Kudo F."/>
            <person name="Kishikawa K."/>
            <person name="Tsuboi K."/>
            <person name="Kido T."/>
            <person name="Usui T."/>
            <person name="Hashimoto J."/>
            <person name="Shin-Ya K."/>
            <person name="Miyanaga A."/>
            <person name="Eguchi T."/>
        </authorList>
    </citation>
    <scope>NUCLEOTIDE SEQUENCE [LARGE SCALE GENOMIC DNA]</scope>
    <source>
        <strain evidence="1 2">A-8890</strain>
    </source>
</reference>
<evidence type="ECO:0000313" key="1">
    <source>
        <dbReference type="EMBL" id="BBC30822.1"/>
    </source>
</evidence>
<dbReference type="EMBL" id="AP018448">
    <property type="protein sequence ID" value="BBC30822.1"/>
    <property type="molecule type" value="Genomic_DNA"/>
</dbReference>
<gene>
    <name evidence="1" type="ORF">SGFS_021160</name>
</gene>
<keyword evidence="2" id="KW-1185">Reference proteome</keyword>
<name>A0ABN5VBX7_9ACTN</name>
<evidence type="ECO:0000313" key="2">
    <source>
        <dbReference type="Proteomes" id="UP001321542"/>
    </source>
</evidence>
<proteinExistence type="predicted"/>
<reference evidence="1 2" key="1">
    <citation type="journal article" date="2010" name="ChemBioChem">
        <title>Cloning and characterization of the biosynthetic gene cluster of 16-membered macrolide antibiotic FD-891: involvement of a dual functional cytochrome P450 monooxygenase catalyzing epoxidation and hydroxylation.</title>
        <authorList>
            <person name="Kudo F."/>
            <person name="Motegi A."/>
            <person name="Mizoue K."/>
            <person name="Eguchi T."/>
        </authorList>
    </citation>
    <scope>NUCLEOTIDE SEQUENCE [LARGE SCALE GENOMIC DNA]</scope>
    <source>
        <strain evidence="1 2">A-8890</strain>
    </source>
</reference>
<protein>
    <submittedName>
        <fullName evidence="1">Uncharacterized protein</fullName>
    </submittedName>
</protein>
<sequence>MTDLTFDDALTTEDIHRAVHSLARLTDHLRTGPENTEAAALLAPLVHAAPALIDTVAQVLREVSRLLAQHADVPWDATVTDLVREYLDAATAVDQLRNPLSKTLSLLEQAPIRTVHGDGGGSGPCR</sequence>
<dbReference type="RefSeq" id="WP_286249486.1">
    <property type="nucleotide sequence ID" value="NZ_AP018448.1"/>
</dbReference>
<organism evidence="1 2">
    <name type="scientific">Streptomyces graminofaciens</name>
    <dbReference type="NCBI Taxonomy" id="68212"/>
    <lineage>
        <taxon>Bacteria</taxon>
        <taxon>Bacillati</taxon>
        <taxon>Actinomycetota</taxon>
        <taxon>Actinomycetes</taxon>
        <taxon>Kitasatosporales</taxon>
        <taxon>Streptomycetaceae</taxon>
        <taxon>Streptomyces</taxon>
    </lineage>
</organism>
<dbReference type="Proteomes" id="UP001321542">
    <property type="component" value="Chromosome"/>
</dbReference>